<feature type="compositionally biased region" description="Gly residues" evidence="1">
    <location>
        <begin position="107"/>
        <end position="124"/>
    </location>
</feature>
<protein>
    <submittedName>
        <fullName evidence="2">Uncharacterized protein</fullName>
    </submittedName>
</protein>
<gene>
    <name evidence="2" type="ORF">AVDCRST_MAG02-1070</name>
</gene>
<dbReference type="AlphaFoldDB" id="A0A6J4QWA7"/>
<feature type="non-terminal residue" evidence="2">
    <location>
        <position position="229"/>
    </location>
</feature>
<name>A0A6J4QWA7_9ACTN</name>
<reference evidence="2" key="1">
    <citation type="submission" date="2020-02" db="EMBL/GenBank/DDBJ databases">
        <authorList>
            <person name="Meier V. D."/>
        </authorList>
    </citation>
    <scope>NUCLEOTIDE SEQUENCE</scope>
    <source>
        <strain evidence="2">AVDCRST_MAG02</strain>
    </source>
</reference>
<sequence length="229" mass="23250">GRFFCSCRATRARARLGGVCPAMGGGAVSSGFDAVRRGEPRRCLARAGPGGALERGGGASIFFSGLSAGAEVVRAVARDRPGGGPRCLRGLPLQHALRPVLVRVGGPRRGGVPQGGGGAAGSSSGGDDRRGAGEPGAQLPVFAALRRVVAVPVSLRAGAGGLPAAHARRVRARRDEVRALLAQQGPGQPGPLPAHRTVRRLRALPEGRQGPPAGRSRRPGVPGVWRGPL</sequence>
<feature type="non-terminal residue" evidence="2">
    <location>
        <position position="1"/>
    </location>
</feature>
<feature type="region of interest" description="Disordered" evidence="1">
    <location>
        <begin position="105"/>
        <end position="135"/>
    </location>
</feature>
<proteinExistence type="predicted"/>
<organism evidence="2">
    <name type="scientific">uncultured Rubrobacteraceae bacterium</name>
    <dbReference type="NCBI Taxonomy" id="349277"/>
    <lineage>
        <taxon>Bacteria</taxon>
        <taxon>Bacillati</taxon>
        <taxon>Actinomycetota</taxon>
        <taxon>Rubrobacteria</taxon>
        <taxon>Rubrobacterales</taxon>
        <taxon>Rubrobacteraceae</taxon>
        <taxon>environmental samples</taxon>
    </lineage>
</organism>
<evidence type="ECO:0000313" key="2">
    <source>
        <dbReference type="EMBL" id="CAA9451362.1"/>
    </source>
</evidence>
<accession>A0A6J4QWA7</accession>
<evidence type="ECO:0000256" key="1">
    <source>
        <dbReference type="SAM" id="MobiDB-lite"/>
    </source>
</evidence>
<feature type="region of interest" description="Disordered" evidence="1">
    <location>
        <begin position="201"/>
        <end position="229"/>
    </location>
</feature>
<dbReference type="EMBL" id="CADCVH010000031">
    <property type="protein sequence ID" value="CAA9451362.1"/>
    <property type="molecule type" value="Genomic_DNA"/>
</dbReference>